<dbReference type="SUPFAM" id="SSF49265">
    <property type="entry name" value="Fibronectin type III"/>
    <property type="match status" value="1"/>
</dbReference>
<dbReference type="Proteomes" id="UP000694551">
    <property type="component" value="Unplaced"/>
</dbReference>
<dbReference type="PROSITE" id="PS50188">
    <property type="entry name" value="B302_SPRY"/>
    <property type="match status" value="1"/>
</dbReference>
<evidence type="ECO:0000256" key="1">
    <source>
        <dbReference type="ARBA" id="ARBA00023054"/>
    </source>
</evidence>
<reference evidence="4" key="1">
    <citation type="submission" date="2025-08" db="UniProtKB">
        <authorList>
            <consortium name="Ensembl"/>
        </authorList>
    </citation>
    <scope>IDENTIFICATION</scope>
</reference>
<keyword evidence="5" id="KW-1185">Reference proteome</keyword>
<dbReference type="InterPro" id="IPR013783">
    <property type="entry name" value="Ig-like_fold"/>
</dbReference>
<feature type="domain" description="B30.2/SPRY" evidence="2">
    <location>
        <begin position="67"/>
        <end position="273"/>
    </location>
</feature>
<dbReference type="InterPro" id="IPR003961">
    <property type="entry name" value="FN3_dom"/>
</dbReference>
<evidence type="ECO:0000259" key="3">
    <source>
        <dbReference type="PROSITE" id="PS50853"/>
    </source>
</evidence>
<proteinExistence type="predicted"/>
<dbReference type="GO" id="GO:0005737">
    <property type="term" value="C:cytoplasm"/>
    <property type="evidence" value="ECO:0007669"/>
    <property type="project" value="TreeGrafter"/>
</dbReference>
<dbReference type="SUPFAM" id="SSF49899">
    <property type="entry name" value="Concanavalin A-like lectins/glucanases"/>
    <property type="match status" value="1"/>
</dbReference>
<protein>
    <submittedName>
        <fullName evidence="4">Uncharacterized protein</fullName>
    </submittedName>
</protein>
<evidence type="ECO:0000313" key="4">
    <source>
        <dbReference type="Ensembl" id="ENSSOCP00000019473.1"/>
    </source>
</evidence>
<keyword evidence="1" id="KW-0175">Coiled coil</keyword>
<sequence>LMLTVKESHCILEDLEPDHCYSVWVMAVNGTGCSLPSEKAIFKTGTYIFWHLIIVLAFDYYKLQVLRPILVHSRPELKVSLEPNVNYFFYLRAVNPFGTSEQSEAALISTKGRSPFSNVNNGVERQSSQRFPSVLGELLPARGCHYWEIVVSACRSYRIGICYEAISQSSILGLSDTSWCMWRHTVFWFPFSCSFLYRFLHTGVMSDVHVTEHPARIGILLDYSGGRLLFFNAERGLVLFTIRHKFTDAAHPAFALEKAGALTLRTVMELPEFVKHS</sequence>
<dbReference type="Gene3D" id="2.60.40.10">
    <property type="entry name" value="Immunoglobulins"/>
    <property type="match status" value="1"/>
</dbReference>
<name>A0A8D0FNI0_STROC</name>
<dbReference type="InterPro" id="IPR003879">
    <property type="entry name" value="Butyrophylin_SPRY"/>
</dbReference>
<reference evidence="4" key="2">
    <citation type="submission" date="2025-09" db="UniProtKB">
        <authorList>
            <consortium name="Ensembl"/>
        </authorList>
    </citation>
    <scope>IDENTIFICATION</scope>
</reference>
<dbReference type="PROSITE" id="PS50853">
    <property type="entry name" value="FN3"/>
    <property type="match status" value="1"/>
</dbReference>
<accession>A0A8D0FNI0</accession>
<dbReference type="InterPro" id="IPR050617">
    <property type="entry name" value="E3_ligase_FN3/SPRY"/>
</dbReference>
<dbReference type="InterPro" id="IPR043136">
    <property type="entry name" value="B30.2/SPRY_sf"/>
</dbReference>
<dbReference type="Ensembl" id="ENSSOCT00000019967.1">
    <property type="protein sequence ID" value="ENSSOCP00000019473.1"/>
    <property type="gene ID" value="ENSSOCG00000013933.1"/>
</dbReference>
<dbReference type="PANTHER" id="PTHR24099:SF7">
    <property type="entry name" value="CARDIOMYOPATHY-ASSOCIATED PROTEIN 5"/>
    <property type="match status" value="1"/>
</dbReference>
<dbReference type="InterPro" id="IPR036116">
    <property type="entry name" value="FN3_sf"/>
</dbReference>
<dbReference type="Gene3D" id="2.60.120.920">
    <property type="match status" value="1"/>
</dbReference>
<dbReference type="PANTHER" id="PTHR24099">
    <property type="entry name" value="E3 UBIQUITIN-PROTEIN LIGASE TRIM36-RELATED"/>
    <property type="match status" value="1"/>
</dbReference>
<evidence type="ECO:0000313" key="5">
    <source>
        <dbReference type="Proteomes" id="UP000694551"/>
    </source>
</evidence>
<dbReference type="CDD" id="cd00063">
    <property type="entry name" value="FN3"/>
    <property type="match status" value="2"/>
</dbReference>
<dbReference type="InterPro" id="IPR013320">
    <property type="entry name" value="ConA-like_dom_sf"/>
</dbReference>
<evidence type="ECO:0000259" key="2">
    <source>
        <dbReference type="PROSITE" id="PS50188"/>
    </source>
</evidence>
<feature type="domain" description="Fibronectin type-III" evidence="3">
    <location>
        <begin position="1"/>
        <end position="47"/>
    </location>
</feature>
<dbReference type="PRINTS" id="PR01407">
    <property type="entry name" value="BUTYPHLNCDUF"/>
</dbReference>
<dbReference type="InterPro" id="IPR003877">
    <property type="entry name" value="SPRY_dom"/>
</dbReference>
<dbReference type="Pfam" id="PF00622">
    <property type="entry name" value="SPRY"/>
    <property type="match status" value="1"/>
</dbReference>
<dbReference type="AlphaFoldDB" id="A0A8D0FNI0"/>
<dbReference type="InterPro" id="IPR001870">
    <property type="entry name" value="B30.2/SPRY"/>
</dbReference>
<organism evidence="4 5">
    <name type="scientific">Strix occidentalis caurina</name>
    <name type="common">northern spotted owl</name>
    <dbReference type="NCBI Taxonomy" id="311401"/>
    <lineage>
        <taxon>Eukaryota</taxon>
        <taxon>Metazoa</taxon>
        <taxon>Chordata</taxon>
        <taxon>Craniata</taxon>
        <taxon>Vertebrata</taxon>
        <taxon>Euteleostomi</taxon>
        <taxon>Archelosauria</taxon>
        <taxon>Archosauria</taxon>
        <taxon>Dinosauria</taxon>
        <taxon>Saurischia</taxon>
        <taxon>Theropoda</taxon>
        <taxon>Coelurosauria</taxon>
        <taxon>Aves</taxon>
        <taxon>Neognathae</taxon>
        <taxon>Neoaves</taxon>
        <taxon>Telluraves</taxon>
        <taxon>Strigiformes</taxon>
        <taxon>Strigidae</taxon>
        <taxon>Strix</taxon>
    </lineage>
</organism>